<dbReference type="Proteomes" id="UP000616885">
    <property type="component" value="Unassembled WGS sequence"/>
</dbReference>
<dbReference type="AlphaFoldDB" id="A0A8H7TR27"/>
<feature type="compositionally biased region" description="Basic and acidic residues" evidence="1">
    <location>
        <begin position="88"/>
        <end position="97"/>
    </location>
</feature>
<proteinExistence type="predicted"/>
<gene>
    <name evidence="2" type="ORF">IM811_011411</name>
</gene>
<reference evidence="2" key="1">
    <citation type="submission" date="2020-10" db="EMBL/GenBank/DDBJ databases">
        <title>High-Quality Genome Resource of Clonostachys rosea strain S41 by Oxford Nanopore Long-Read Sequencing.</title>
        <authorList>
            <person name="Wang H."/>
        </authorList>
    </citation>
    <scope>NUCLEOTIDE SEQUENCE</scope>
    <source>
        <strain evidence="2">S41</strain>
    </source>
</reference>
<feature type="compositionally biased region" description="Acidic residues" evidence="1">
    <location>
        <begin position="67"/>
        <end position="87"/>
    </location>
</feature>
<accession>A0A8H7TR27</accession>
<evidence type="ECO:0000256" key="1">
    <source>
        <dbReference type="SAM" id="MobiDB-lite"/>
    </source>
</evidence>
<feature type="region of interest" description="Disordered" evidence="1">
    <location>
        <begin position="23"/>
        <end position="97"/>
    </location>
</feature>
<protein>
    <submittedName>
        <fullName evidence="2">Uncharacterized protein</fullName>
    </submittedName>
</protein>
<sequence>MCKNFQPGCEGPLSALLNDLKRAIEQGEGKDDEEAQGSGGENGTEAYEGEVEDDTEVCESESKSVSEDEGVEVEESEYGNGDESEDEIGNRNEADEN</sequence>
<name>A0A8H7TR27_BIOOC</name>
<evidence type="ECO:0000313" key="3">
    <source>
        <dbReference type="Proteomes" id="UP000616885"/>
    </source>
</evidence>
<evidence type="ECO:0000313" key="2">
    <source>
        <dbReference type="EMBL" id="KAF9755970.1"/>
    </source>
</evidence>
<dbReference type="EMBL" id="JADCTT010000003">
    <property type="protein sequence ID" value="KAF9755970.1"/>
    <property type="molecule type" value="Genomic_DNA"/>
</dbReference>
<feature type="compositionally biased region" description="Acidic residues" evidence="1">
    <location>
        <begin position="47"/>
        <end position="59"/>
    </location>
</feature>
<organism evidence="2 3">
    <name type="scientific">Bionectria ochroleuca</name>
    <name type="common">Gliocladium roseum</name>
    <dbReference type="NCBI Taxonomy" id="29856"/>
    <lineage>
        <taxon>Eukaryota</taxon>
        <taxon>Fungi</taxon>
        <taxon>Dikarya</taxon>
        <taxon>Ascomycota</taxon>
        <taxon>Pezizomycotina</taxon>
        <taxon>Sordariomycetes</taxon>
        <taxon>Hypocreomycetidae</taxon>
        <taxon>Hypocreales</taxon>
        <taxon>Bionectriaceae</taxon>
        <taxon>Clonostachys</taxon>
    </lineage>
</organism>
<comment type="caution">
    <text evidence="2">The sequence shown here is derived from an EMBL/GenBank/DDBJ whole genome shotgun (WGS) entry which is preliminary data.</text>
</comment>